<proteinExistence type="predicted"/>
<reference evidence="1" key="1">
    <citation type="journal article" date="2014" name="Front. Microbiol.">
        <title>High frequency of phylogenetically diverse reductive dehalogenase-homologous genes in deep subseafloor sedimentary metagenomes.</title>
        <authorList>
            <person name="Kawai M."/>
            <person name="Futagami T."/>
            <person name="Toyoda A."/>
            <person name="Takaki Y."/>
            <person name="Nishi S."/>
            <person name="Hori S."/>
            <person name="Arai W."/>
            <person name="Tsubouchi T."/>
            <person name="Morono Y."/>
            <person name="Uchiyama I."/>
            <person name="Ito T."/>
            <person name="Fujiyama A."/>
            <person name="Inagaki F."/>
            <person name="Takami H."/>
        </authorList>
    </citation>
    <scope>NUCLEOTIDE SEQUENCE</scope>
    <source>
        <strain evidence="1">Expedition CK06-06</strain>
    </source>
</reference>
<name>X1CIF2_9ZZZZ</name>
<dbReference type="AlphaFoldDB" id="X1CIF2"/>
<dbReference type="EMBL" id="BART01036158">
    <property type="protein sequence ID" value="GAH08111.1"/>
    <property type="molecule type" value="Genomic_DNA"/>
</dbReference>
<protein>
    <submittedName>
        <fullName evidence="1">Uncharacterized protein</fullName>
    </submittedName>
</protein>
<comment type="caution">
    <text evidence="1">The sequence shown here is derived from an EMBL/GenBank/DDBJ whole genome shotgun (WGS) entry which is preliminary data.</text>
</comment>
<evidence type="ECO:0000313" key="1">
    <source>
        <dbReference type="EMBL" id="GAH08111.1"/>
    </source>
</evidence>
<gene>
    <name evidence="1" type="ORF">S01H4_61099</name>
</gene>
<organism evidence="1">
    <name type="scientific">marine sediment metagenome</name>
    <dbReference type="NCBI Taxonomy" id="412755"/>
    <lineage>
        <taxon>unclassified sequences</taxon>
        <taxon>metagenomes</taxon>
        <taxon>ecological metagenomes</taxon>
    </lineage>
</organism>
<sequence>MDRLNYIQVRNSQINYYKEVPLFYQMDTNSYGLYKPAGSSLTEMRISQQRHPLLYIQEKDRIVAIKELQKGFNKQIAESITTGNAVSVKNSLCELVEET</sequence>
<accession>X1CIF2</accession>
<feature type="non-terminal residue" evidence="1">
    <location>
        <position position="99"/>
    </location>
</feature>